<dbReference type="PROSITE" id="PS51257">
    <property type="entry name" value="PROKAR_LIPOPROTEIN"/>
    <property type="match status" value="1"/>
</dbReference>
<dbReference type="PANTHER" id="PTHR35936:SF17">
    <property type="entry name" value="ARGININE-BINDING EXTRACELLULAR PROTEIN ARTP"/>
    <property type="match status" value="1"/>
</dbReference>
<comment type="caution">
    <text evidence="4">The sequence shown here is derived from an EMBL/GenBank/DDBJ whole genome shotgun (WGS) entry which is preliminary data.</text>
</comment>
<evidence type="ECO:0000259" key="3">
    <source>
        <dbReference type="SMART" id="SM00062"/>
    </source>
</evidence>
<reference evidence="4" key="1">
    <citation type="journal article" date="2014" name="Int. J. Syst. Evol. Microbiol.">
        <title>Complete genome sequence of Corynebacterium casei LMG S-19264T (=DSM 44701T), isolated from a smear-ripened cheese.</title>
        <authorList>
            <consortium name="US DOE Joint Genome Institute (JGI-PGF)"/>
            <person name="Walter F."/>
            <person name="Albersmeier A."/>
            <person name="Kalinowski J."/>
            <person name="Ruckert C."/>
        </authorList>
    </citation>
    <scope>NUCLEOTIDE SEQUENCE</scope>
    <source>
        <strain evidence="4">CGMCC 1.12187</strain>
    </source>
</reference>
<keyword evidence="5" id="KW-1185">Reference proteome</keyword>
<dbReference type="RefSeq" id="WP_188536287.1">
    <property type="nucleotide sequence ID" value="NZ_BMEQ01000007.1"/>
</dbReference>
<reference evidence="4" key="2">
    <citation type="submission" date="2020-09" db="EMBL/GenBank/DDBJ databases">
        <authorList>
            <person name="Sun Q."/>
            <person name="Zhou Y."/>
        </authorList>
    </citation>
    <scope>NUCLEOTIDE SEQUENCE</scope>
    <source>
        <strain evidence="4">CGMCC 1.12187</strain>
    </source>
</reference>
<dbReference type="Pfam" id="PF00497">
    <property type="entry name" value="SBP_bac_3"/>
    <property type="match status" value="1"/>
</dbReference>
<evidence type="ECO:0000313" key="4">
    <source>
        <dbReference type="EMBL" id="GGG55054.1"/>
    </source>
</evidence>
<proteinExistence type="predicted"/>
<keyword evidence="1 2" id="KW-0732">Signal</keyword>
<dbReference type="EMBL" id="BMEQ01000007">
    <property type="protein sequence ID" value="GGG55054.1"/>
    <property type="molecule type" value="Genomic_DNA"/>
</dbReference>
<protein>
    <submittedName>
        <fullName evidence="4">Basic amino acid ABC transporter substrate-binding protein</fullName>
    </submittedName>
</protein>
<evidence type="ECO:0000256" key="2">
    <source>
        <dbReference type="SAM" id="SignalP"/>
    </source>
</evidence>
<dbReference type="Gene3D" id="3.40.190.10">
    <property type="entry name" value="Periplasmic binding protein-like II"/>
    <property type="match status" value="2"/>
</dbReference>
<dbReference type="Proteomes" id="UP000638848">
    <property type="component" value="Unassembled WGS sequence"/>
</dbReference>
<feature type="signal peptide" evidence="2">
    <location>
        <begin position="1"/>
        <end position="27"/>
    </location>
</feature>
<evidence type="ECO:0000256" key="1">
    <source>
        <dbReference type="ARBA" id="ARBA00022729"/>
    </source>
</evidence>
<dbReference type="AlphaFoldDB" id="A0A917GRZ4"/>
<dbReference type="SMART" id="SM00062">
    <property type="entry name" value="PBPb"/>
    <property type="match status" value="1"/>
</dbReference>
<organism evidence="4 5">
    <name type="scientific">Kocuria dechangensis</name>
    <dbReference type="NCBI Taxonomy" id="1176249"/>
    <lineage>
        <taxon>Bacteria</taxon>
        <taxon>Bacillati</taxon>
        <taxon>Actinomycetota</taxon>
        <taxon>Actinomycetes</taxon>
        <taxon>Micrococcales</taxon>
        <taxon>Micrococcaceae</taxon>
        <taxon>Kocuria</taxon>
    </lineage>
</organism>
<accession>A0A917GRZ4</accession>
<dbReference type="InterPro" id="IPR001638">
    <property type="entry name" value="Solute-binding_3/MltF_N"/>
</dbReference>
<dbReference type="CDD" id="cd13530">
    <property type="entry name" value="PBP2_peptides_like"/>
    <property type="match status" value="1"/>
</dbReference>
<evidence type="ECO:0000313" key="5">
    <source>
        <dbReference type="Proteomes" id="UP000638848"/>
    </source>
</evidence>
<dbReference type="SUPFAM" id="SSF53850">
    <property type="entry name" value="Periplasmic binding protein-like II"/>
    <property type="match status" value="1"/>
</dbReference>
<feature type="domain" description="Solute-binding protein family 3/N-terminal" evidence="3">
    <location>
        <begin position="38"/>
        <end position="254"/>
    </location>
</feature>
<name>A0A917GRZ4_9MICC</name>
<sequence length="254" mass="26493">MPAAHRTLPALVLLPAAALALAGCTSAAEGGSDADAGGLTVCTNSPYPPFEFERDGEIVGFDMALADEIAADLGVEKTVVQANFETLESGAALDTDQCDVAIAGITITDERRASMDFSEPYFNDELALLTTGDSGVTGFDALGDASVGVQQGTSGEDHATEQGWSAQQFEDVELMFQSLETQGVDAVVGNVSALGERAAGSPDLELVDTLDNGEELGVAVQKGDTELLDQVNSTLERIRGDGTLERMRADWMGL</sequence>
<dbReference type="PANTHER" id="PTHR35936">
    <property type="entry name" value="MEMBRANE-BOUND LYTIC MUREIN TRANSGLYCOSYLASE F"/>
    <property type="match status" value="1"/>
</dbReference>
<feature type="chain" id="PRO_5037893454" evidence="2">
    <location>
        <begin position="28"/>
        <end position="254"/>
    </location>
</feature>
<gene>
    <name evidence="4" type="ORF">GCM10011374_17470</name>
</gene>